<evidence type="ECO:0000313" key="2">
    <source>
        <dbReference type="Proteomes" id="UP000580043"/>
    </source>
</evidence>
<protein>
    <submittedName>
        <fullName evidence="1">Uncharacterized protein</fullName>
    </submittedName>
</protein>
<comment type="caution">
    <text evidence="1">The sequence shown here is derived from an EMBL/GenBank/DDBJ whole genome shotgun (WGS) entry which is preliminary data.</text>
</comment>
<keyword evidence="2" id="KW-1185">Reference proteome</keyword>
<gene>
    <name evidence="1" type="ORF">HHL15_16960</name>
</gene>
<evidence type="ECO:0000313" key="1">
    <source>
        <dbReference type="EMBL" id="NML27448.1"/>
    </source>
</evidence>
<proteinExistence type="predicted"/>
<dbReference type="RefSeq" id="WP_169146957.1">
    <property type="nucleotide sequence ID" value="NZ_JABBGA010000015.1"/>
</dbReference>
<dbReference type="Pfam" id="PF20355">
    <property type="entry name" value="DUF6650"/>
    <property type="match status" value="1"/>
</dbReference>
<reference evidence="1 2" key="1">
    <citation type="submission" date="2020-04" db="EMBL/GenBank/DDBJ databases">
        <title>Zoogloea sp. G-4-1-14 isolated from soil.</title>
        <authorList>
            <person name="Dahal R.H."/>
        </authorList>
    </citation>
    <scope>NUCLEOTIDE SEQUENCE [LARGE SCALE GENOMIC DNA]</scope>
    <source>
        <strain evidence="1 2">G-4-1-14</strain>
    </source>
</reference>
<dbReference type="AlphaFoldDB" id="A0A848G5E3"/>
<accession>A0A848G5E3</accession>
<sequence>MRFKEILARITGVSSPIFGIQWQPTTPQVKVARDLMREFEDKRVLYRPEEMEGAHHCVHSVMDMRQKLTTSMQHVDTDAPLFKQLQKIRRACRDFCDVVGSPKFDSAPFPVQKSLLGRELARFRQTVGGSVGAISIAYGLDVEDELASIIPFNNFP</sequence>
<name>A0A848G5E3_9RHOO</name>
<dbReference type="Proteomes" id="UP000580043">
    <property type="component" value="Unassembled WGS sequence"/>
</dbReference>
<dbReference type="InterPro" id="IPR046592">
    <property type="entry name" value="DUF6650"/>
</dbReference>
<dbReference type="EMBL" id="JABBGA010000015">
    <property type="protein sequence ID" value="NML27448.1"/>
    <property type="molecule type" value="Genomic_DNA"/>
</dbReference>
<organism evidence="1 2">
    <name type="scientific">Zoogloea dura</name>
    <dbReference type="NCBI Taxonomy" id="2728840"/>
    <lineage>
        <taxon>Bacteria</taxon>
        <taxon>Pseudomonadati</taxon>
        <taxon>Pseudomonadota</taxon>
        <taxon>Betaproteobacteria</taxon>
        <taxon>Rhodocyclales</taxon>
        <taxon>Zoogloeaceae</taxon>
        <taxon>Zoogloea</taxon>
    </lineage>
</organism>